<feature type="region of interest" description="Disordered" evidence="1">
    <location>
        <begin position="23"/>
        <end position="118"/>
    </location>
</feature>
<organism evidence="2 3">
    <name type="scientific">Nyctereutes procyonoides</name>
    <name type="common">Raccoon dog</name>
    <name type="synonym">Canis procyonoides</name>
    <dbReference type="NCBI Taxonomy" id="34880"/>
    <lineage>
        <taxon>Eukaryota</taxon>
        <taxon>Metazoa</taxon>
        <taxon>Chordata</taxon>
        <taxon>Craniata</taxon>
        <taxon>Vertebrata</taxon>
        <taxon>Euteleostomi</taxon>
        <taxon>Mammalia</taxon>
        <taxon>Eutheria</taxon>
        <taxon>Laurasiatheria</taxon>
        <taxon>Carnivora</taxon>
        <taxon>Caniformia</taxon>
        <taxon>Canidae</taxon>
        <taxon>Nyctereutes</taxon>
    </lineage>
</organism>
<dbReference type="AlphaFoldDB" id="A0A811YD15"/>
<comment type="caution">
    <text evidence="2">The sequence shown here is derived from an EMBL/GenBank/DDBJ whole genome shotgun (WGS) entry which is preliminary data.</text>
</comment>
<protein>
    <submittedName>
        <fullName evidence="2">(raccoon dog) hypothetical protein</fullName>
    </submittedName>
</protein>
<name>A0A811YD15_NYCPR</name>
<evidence type="ECO:0000313" key="2">
    <source>
        <dbReference type="EMBL" id="CAD7673705.1"/>
    </source>
</evidence>
<evidence type="ECO:0000313" key="3">
    <source>
        <dbReference type="Proteomes" id="UP000645828"/>
    </source>
</evidence>
<proteinExistence type="predicted"/>
<reference evidence="2" key="1">
    <citation type="submission" date="2020-12" db="EMBL/GenBank/DDBJ databases">
        <authorList>
            <consortium name="Molecular Ecology Group"/>
        </authorList>
    </citation>
    <scope>NUCLEOTIDE SEQUENCE</scope>
    <source>
        <strain evidence="2">TBG_1078</strain>
    </source>
</reference>
<dbReference type="Proteomes" id="UP000645828">
    <property type="component" value="Unassembled WGS sequence"/>
</dbReference>
<keyword evidence="3" id="KW-1185">Reference proteome</keyword>
<accession>A0A811YD15</accession>
<evidence type="ECO:0000256" key="1">
    <source>
        <dbReference type="SAM" id="MobiDB-lite"/>
    </source>
</evidence>
<sequence>MWLSDSLHYGVFVCLRLCQIRAPPSSSPRQVESAGGERPTNPRLRNLPRSWSGPEMTPQRGLLPLPPRGPRQAGFLRPQLQCGGTSSPAVRPEARPRGGRLRGGSARPDFGAAARRRRDVGDVSGNVCLRRAQSPPRRRWLPRRRAEAAAAVASGLLREETGWMRGREDASGPGARGTAWPCGRWSVPGGAYAGLGEGGGGTTDGGVRCQSPLLRITAASGAHSREGTRVGALCGAPAILGGSWNADKIPVTRLLCICGDESCRTKTVKQEDRRCLGAS</sequence>
<feature type="compositionally biased region" description="Low complexity" evidence="1">
    <location>
        <begin position="38"/>
        <end position="49"/>
    </location>
</feature>
<gene>
    <name evidence="2" type="ORF">NYPRO_LOCUS6500</name>
</gene>
<dbReference type="EMBL" id="CAJHUB010000672">
    <property type="protein sequence ID" value="CAD7673705.1"/>
    <property type="molecule type" value="Genomic_DNA"/>
</dbReference>